<dbReference type="EMBL" id="PZJJ01000032">
    <property type="protein sequence ID" value="PTL37813.1"/>
    <property type="molecule type" value="Genomic_DNA"/>
</dbReference>
<dbReference type="InterPro" id="IPR050706">
    <property type="entry name" value="Cyclic-di-GMP_PDE-like"/>
</dbReference>
<dbReference type="PANTHER" id="PTHR33121">
    <property type="entry name" value="CYCLIC DI-GMP PHOSPHODIESTERASE PDEF"/>
    <property type="match status" value="1"/>
</dbReference>
<dbReference type="InterPro" id="IPR029016">
    <property type="entry name" value="GAF-like_dom_sf"/>
</dbReference>
<dbReference type="SMART" id="SM00052">
    <property type="entry name" value="EAL"/>
    <property type="match status" value="1"/>
</dbReference>
<dbReference type="InterPro" id="IPR035919">
    <property type="entry name" value="EAL_sf"/>
</dbReference>
<dbReference type="PANTHER" id="PTHR33121:SF70">
    <property type="entry name" value="SIGNALING PROTEIN YKOW"/>
    <property type="match status" value="1"/>
</dbReference>
<dbReference type="SMART" id="SM00267">
    <property type="entry name" value="GGDEF"/>
    <property type="match status" value="1"/>
</dbReference>
<dbReference type="SUPFAM" id="SSF55781">
    <property type="entry name" value="GAF domain-like"/>
    <property type="match status" value="1"/>
</dbReference>
<dbReference type="InterPro" id="IPR001633">
    <property type="entry name" value="EAL_dom"/>
</dbReference>
<dbReference type="CDD" id="cd01949">
    <property type="entry name" value="GGDEF"/>
    <property type="match status" value="1"/>
</dbReference>
<dbReference type="InterPro" id="IPR043128">
    <property type="entry name" value="Rev_trsase/Diguanyl_cyclase"/>
</dbReference>
<dbReference type="InterPro" id="IPR003018">
    <property type="entry name" value="GAF"/>
</dbReference>
<dbReference type="PROSITE" id="PS50883">
    <property type="entry name" value="EAL"/>
    <property type="match status" value="1"/>
</dbReference>
<dbReference type="PROSITE" id="PS50887">
    <property type="entry name" value="GGDEF"/>
    <property type="match status" value="1"/>
</dbReference>
<evidence type="ECO:0000259" key="1">
    <source>
        <dbReference type="PROSITE" id="PS50883"/>
    </source>
</evidence>
<dbReference type="InterPro" id="IPR000160">
    <property type="entry name" value="GGDEF_dom"/>
</dbReference>
<evidence type="ECO:0000259" key="2">
    <source>
        <dbReference type="PROSITE" id="PS50887"/>
    </source>
</evidence>
<feature type="domain" description="GGDEF" evidence="2">
    <location>
        <begin position="192"/>
        <end position="325"/>
    </location>
</feature>
<evidence type="ECO:0000313" key="3">
    <source>
        <dbReference type="EMBL" id="PTL37813.1"/>
    </source>
</evidence>
<feature type="domain" description="EAL" evidence="1">
    <location>
        <begin position="334"/>
        <end position="586"/>
    </location>
</feature>
<dbReference type="InterPro" id="IPR029787">
    <property type="entry name" value="Nucleotide_cyclase"/>
</dbReference>
<dbReference type="Pfam" id="PF01590">
    <property type="entry name" value="GAF"/>
    <property type="match status" value="1"/>
</dbReference>
<comment type="caution">
    <text evidence="3">The sequence shown here is derived from an EMBL/GenBank/DDBJ whole genome shotgun (WGS) entry which is preliminary data.</text>
</comment>
<dbReference type="AlphaFoldDB" id="A0A2T4U330"/>
<evidence type="ECO:0008006" key="5">
    <source>
        <dbReference type="Google" id="ProtNLM"/>
    </source>
</evidence>
<gene>
    <name evidence="3" type="ORF">C6Y45_14450</name>
</gene>
<dbReference type="CDD" id="cd01948">
    <property type="entry name" value="EAL"/>
    <property type="match status" value="1"/>
</dbReference>
<dbReference type="GO" id="GO:0071111">
    <property type="term" value="F:cyclic-guanylate-specific phosphodiesterase activity"/>
    <property type="evidence" value="ECO:0007669"/>
    <property type="project" value="InterPro"/>
</dbReference>
<dbReference type="Gene3D" id="3.30.70.270">
    <property type="match status" value="1"/>
</dbReference>
<proteinExistence type="predicted"/>
<protein>
    <recommendedName>
        <fullName evidence="5">EAL domain-containing protein</fullName>
    </recommendedName>
</protein>
<dbReference type="Pfam" id="PF00563">
    <property type="entry name" value="EAL"/>
    <property type="match status" value="1"/>
</dbReference>
<accession>A0A2T4U330</accession>
<dbReference type="NCBIfam" id="TIGR00254">
    <property type="entry name" value="GGDEF"/>
    <property type="match status" value="1"/>
</dbReference>
<sequence>MLILRVIFLLCGRRPIMKITYDDLFYYSSFQEFTKFLLPLLLPHTGTEAAMITCHDGSSLKIAASAGNSPAKAGTSLAADEEIKQILPGKQGELLLIEDTSHYPELNECMKKLGVRSSMSVPIVLSEDNPCGFLHLFSTQPQKFSTAAQDHVKQAALVIARSLMLEHQAVHDSLTGTFNKEFLVNYFHQVNAPAALYHIKIENLPDILKKLGREEAEQVLQDAALRLKQSAGREAVTASLREGEFLLLFFRDISRETLAGHGAQIQEAFSKTFFSEKTPVKLSVSIGVSRSPADSRSIEDLLYFAEVALYESRKYAKHPTVFYHTGIKNERTLEKTIVEDLPKAFQNNEFSLVYQPQFDSETMELRAVEAFIRWQHPVLGYIPPADFLPPASRSGLIKHIDQWVIEEGCRTAASLQHKYPLSLSLNVASFAYYPEELTTFIFNTLKRTGLSPGRLELELTETEGHFPLKETKTSLETLQQAGLRTAIGNFGSGDASFNAVQSLPLHTLKLDRSFTKKMLEDKEQEKVVEQMITVAHMFDVIVVGEGVESSLQWQKLNALGCDYVQGYYCGKPVPLSILESFLEHDPTFSNAYDPFLQQNRSSL</sequence>
<organism evidence="3 4">
    <name type="scientific">Alkalicoccus saliphilus</name>
    <dbReference type="NCBI Taxonomy" id="200989"/>
    <lineage>
        <taxon>Bacteria</taxon>
        <taxon>Bacillati</taxon>
        <taxon>Bacillota</taxon>
        <taxon>Bacilli</taxon>
        <taxon>Bacillales</taxon>
        <taxon>Bacillaceae</taxon>
        <taxon>Alkalicoccus</taxon>
    </lineage>
</organism>
<dbReference type="SUPFAM" id="SSF141868">
    <property type="entry name" value="EAL domain-like"/>
    <property type="match status" value="1"/>
</dbReference>
<evidence type="ECO:0000313" key="4">
    <source>
        <dbReference type="Proteomes" id="UP000240509"/>
    </source>
</evidence>
<name>A0A2T4U330_9BACI</name>
<dbReference type="SUPFAM" id="SSF55073">
    <property type="entry name" value="Nucleotide cyclase"/>
    <property type="match status" value="1"/>
</dbReference>
<dbReference type="Proteomes" id="UP000240509">
    <property type="component" value="Unassembled WGS sequence"/>
</dbReference>
<dbReference type="Gene3D" id="3.20.20.450">
    <property type="entry name" value="EAL domain"/>
    <property type="match status" value="1"/>
</dbReference>
<reference evidence="3 4" key="1">
    <citation type="submission" date="2018-03" db="EMBL/GenBank/DDBJ databases">
        <title>Alkalicoccus saliphilus sp. nov., isolated from a mineral pool.</title>
        <authorList>
            <person name="Zhao B."/>
        </authorList>
    </citation>
    <scope>NUCLEOTIDE SEQUENCE [LARGE SCALE GENOMIC DNA]</scope>
    <source>
        <strain evidence="3 4">6AG</strain>
    </source>
</reference>
<dbReference type="Gene3D" id="3.30.450.40">
    <property type="match status" value="1"/>
</dbReference>
<dbReference type="Pfam" id="PF00990">
    <property type="entry name" value="GGDEF"/>
    <property type="match status" value="1"/>
</dbReference>
<keyword evidence="4" id="KW-1185">Reference proteome</keyword>